<dbReference type="Pfam" id="PF03401">
    <property type="entry name" value="TctC"/>
    <property type="match status" value="1"/>
</dbReference>
<feature type="signal peptide" evidence="2">
    <location>
        <begin position="1"/>
        <end position="28"/>
    </location>
</feature>
<sequence length="324" mass="34127">MQRQPFIRTALRSAIGAAALALAASGFAQTYPAKPVRVVIPFPPGGTLDAVGRMLGQKLADQLGQPFVIENKPGASGVIGGETVARAPADGYTLLFSASTHVTAPLTLKSVPYNVTQDFVPIALVAKAPLSVAINKNLPVTDIKSLIAYGKAHPGKMTFAVGSLGSAGHLSTELLKRAGGLDYLIVPYKGTAPAFQDLIGGQIDGFIDPILGSLQYHKGGMLRVVAVTSAERVPSLPDVPTVAETIPGYEFYSWYGLWAPAKTAPALVQRLNAEVNKALVDMAPKLKEQGLLPTPGSAEDFVKFQRSEMDRAQKIVSEGGIRAD</sequence>
<dbReference type="CDD" id="cd07012">
    <property type="entry name" value="PBP2_Bug_TTT"/>
    <property type="match status" value="1"/>
</dbReference>
<gene>
    <name evidence="3" type="ORF">N4T19_01345</name>
</gene>
<feature type="chain" id="PRO_5046486790" evidence="2">
    <location>
        <begin position="29"/>
        <end position="324"/>
    </location>
</feature>
<proteinExistence type="inferred from homology"/>
<dbReference type="Proteomes" id="UP001058290">
    <property type="component" value="Chromosome"/>
</dbReference>
<dbReference type="PANTHER" id="PTHR42928">
    <property type="entry name" value="TRICARBOXYLATE-BINDING PROTEIN"/>
    <property type="match status" value="1"/>
</dbReference>
<dbReference type="SUPFAM" id="SSF53850">
    <property type="entry name" value="Periplasmic binding protein-like II"/>
    <property type="match status" value="1"/>
</dbReference>
<organism evidence="3 4">
    <name type="scientific">Comamonas squillarum</name>
    <dbReference type="NCBI Taxonomy" id="2977320"/>
    <lineage>
        <taxon>Bacteria</taxon>
        <taxon>Pseudomonadati</taxon>
        <taxon>Pseudomonadota</taxon>
        <taxon>Betaproteobacteria</taxon>
        <taxon>Burkholderiales</taxon>
        <taxon>Comamonadaceae</taxon>
        <taxon>Comamonas</taxon>
    </lineage>
</organism>
<evidence type="ECO:0000313" key="4">
    <source>
        <dbReference type="Proteomes" id="UP001058290"/>
    </source>
</evidence>
<reference evidence="3" key="1">
    <citation type="submission" date="2022-09" db="EMBL/GenBank/DDBJ databases">
        <title>Bacterial diversity in gut of crayfish and pufferfish.</title>
        <authorList>
            <person name="Huang Y."/>
        </authorList>
    </citation>
    <scope>NUCLEOTIDE SEQUENCE</scope>
    <source>
        <strain evidence="3">PR12</strain>
    </source>
</reference>
<protein>
    <submittedName>
        <fullName evidence="3">Tripartite tricarboxylate transporter substrate binding protein</fullName>
    </submittedName>
</protein>
<name>A0ABY5ZY18_9BURK</name>
<dbReference type="InterPro" id="IPR005064">
    <property type="entry name" value="BUG"/>
</dbReference>
<evidence type="ECO:0000256" key="1">
    <source>
        <dbReference type="ARBA" id="ARBA00006987"/>
    </source>
</evidence>
<dbReference type="InterPro" id="IPR042100">
    <property type="entry name" value="Bug_dom1"/>
</dbReference>
<comment type="similarity">
    <text evidence="1">Belongs to the UPF0065 (bug) family.</text>
</comment>
<evidence type="ECO:0000313" key="3">
    <source>
        <dbReference type="EMBL" id="UXC18808.1"/>
    </source>
</evidence>
<dbReference type="Gene3D" id="3.40.190.150">
    <property type="entry name" value="Bordetella uptake gene, domain 1"/>
    <property type="match status" value="1"/>
</dbReference>
<accession>A0ABY5ZY18</accession>
<dbReference type="PANTHER" id="PTHR42928:SF5">
    <property type="entry name" value="BLR1237 PROTEIN"/>
    <property type="match status" value="1"/>
</dbReference>
<evidence type="ECO:0000256" key="2">
    <source>
        <dbReference type="SAM" id="SignalP"/>
    </source>
</evidence>
<keyword evidence="2" id="KW-0732">Signal</keyword>
<dbReference type="PIRSF" id="PIRSF017082">
    <property type="entry name" value="YflP"/>
    <property type="match status" value="1"/>
</dbReference>
<dbReference type="EMBL" id="CP104377">
    <property type="protein sequence ID" value="UXC18808.1"/>
    <property type="molecule type" value="Genomic_DNA"/>
</dbReference>
<dbReference type="RefSeq" id="WP_182345384.1">
    <property type="nucleotide sequence ID" value="NZ_CP104377.1"/>
</dbReference>
<keyword evidence="4" id="KW-1185">Reference proteome</keyword>
<dbReference type="Gene3D" id="3.40.190.10">
    <property type="entry name" value="Periplasmic binding protein-like II"/>
    <property type="match status" value="1"/>
</dbReference>